<evidence type="ECO:0000256" key="1">
    <source>
        <dbReference type="ARBA" id="ARBA00001936"/>
    </source>
</evidence>
<reference evidence="23" key="2">
    <citation type="submission" date="2020-09" db="EMBL/GenBank/DDBJ databases">
        <authorList>
            <person name="Sun Q."/>
            <person name="Kim S."/>
        </authorList>
    </citation>
    <scope>NUCLEOTIDE SEQUENCE</scope>
    <source>
        <strain evidence="23">KCTC 12113</strain>
    </source>
</reference>
<reference evidence="23" key="1">
    <citation type="journal article" date="2014" name="Int. J. Syst. Evol. Microbiol.">
        <title>Complete genome sequence of Corynebacterium casei LMG S-19264T (=DSM 44701T), isolated from a smear-ripened cheese.</title>
        <authorList>
            <consortium name="US DOE Joint Genome Institute (JGI-PGF)"/>
            <person name="Walter F."/>
            <person name="Albersmeier A."/>
            <person name="Kalinowski J."/>
            <person name="Ruckert C."/>
        </authorList>
    </citation>
    <scope>NUCLEOTIDE SEQUENCE</scope>
    <source>
        <strain evidence="23">KCTC 12113</strain>
    </source>
</reference>
<keyword evidence="24" id="KW-1185">Reference proteome</keyword>
<dbReference type="GO" id="GO:0004527">
    <property type="term" value="F:exonuclease activity"/>
    <property type="evidence" value="ECO:0007669"/>
    <property type="project" value="UniProtKB-KW"/>
</dbReference>
<evidence type="ECO:0000256" key="3">
    <source>
        <dbReference type="ARBA" id="ARBA00022598"/>
    </source>
</evidence>
<keyword evidence="18" id="KW-0511">Multifunctional enzyme</keyword>
<dbReference type="NCBIfam" id="TIGR02779">
    <property type="entry name" value="NHEJ_ligase_lig"/>
    <property type="match status" value="1"/>
</dbReference>
<dbReference type="SUPFAM" id="SSF56091">
    <property type="entry name" value="DNA ligase/mRNA capping enzyme, catalytic domain"/>
    <property type="match status" value="1"/>
</dbReference>
<comment type="caution">
    <text evidence="23">The sequence shown here is derived from an EMBL/GenBank/DDBJ whole genome shotgun (WGS) entry which is preliminary data.</text>
</comment>
<dbReference type="GO" id="GO:0003910">
    <property type="term" value="F:DNA ligase (ATP) activity"/>
    <property type="evidence" value="ECO:0007669"/>
    <property type="project" value="UniProtKB-EC"/>
</dbReference>
<keyword evidence="12" id="KW-0067">ATP-binding</keyword>
<protein>
    <recommendedName>
        <fullName evidence="2">DNA ligase (ATP)</fullName>
        <ecNumber evidence="2">6.5.1.1</ecNumber>
    </recommendedName>
    <alternativeName>
        <fullName evidence="19">NHEJ DNA polymerase</fullName>
    </alternativeName>
</protein>
<keyword evidence="7" id="KW-0479">Metal-binding</keyword>
<dbReference type="Gene3D" id="3.30.1490.70">
    <property type="match status" value="1"/>
</dbReference>
<dbReference type="EMBL" id="BMWP01000022">
    <property type="protein sequence ID" value="GGW42376.1"/>
    <property type="molecule type" value="Genomic_DNA"/>
</dbReference>
<dbReference type="CDD" id="cd07971">
    <property type="entry name" value="OBF_DNA_ligase_LigD"/>
    <property type="match status" value="1"/>
</dbReference>
<dbReference type="GO" id="GO:0046872">
    <property type="term" value="F:metal ion binding"/>
    <property type="evidence" value="ECO:0007669"/>
    <property type="project" value="UniProtKB-KW"/>
</dbReference>
<evidence type="ECO:0000256" key="10">
    <source>
        <dbReference type="ARBA" id="ARBA00022801"/>
    </source>
</evidence>
<keyword evidence="17" id="KW-0464">Manganese</keyword>
<dbReference type="PANTHER" id="PTHR42705">
    <property type="entry name" value="BIFUNCTIONAL NON-HOMOLOGOUS END JOINING PROTEIN LIGD"/>
    <property type="match status" value="1"/>
</dbReference>
<organism evidence="23 24">
    <name type="scientific">Arenibacter certesii</name>
    <dbReference type="NCBI Taxonomy" id="228955"/>
    <lineage>
        <taxon>Bacteria</taxon>
        <taxon>Pseudomonadati</taxon>
        <taxon>Bacteroidota</taxon>
        <taxon>Flavobacteriia</taxon>
        <taxon>Flavobacteriales</taxon>
        <taxon>Flavobacteriaceae</taxon>
        <taxon>Arenibacter</taxon>
    </lineage>
</organism>
<evidence type="ECO:0000256" key="5">
    <source>
        <dbReference type="ARBA" id="ARBA00022695"/>
    </source>
</evidence>
<evidence type="ECO:0000256" key="11">
    <source>
        <dbReference type="ARBA" id="ARBA00022839"/>
    </source>
</evidence>
<dbReference type="SUPFAM" id="SSF50249">
    <property type="entry name" value="Nucleic acid-binding proteins"/>
    <property type="match status" value="1"/>
</dbReference>
<dbReference type="RefSeq" id="WP_026813929.1">
    <property type="nucleotide sequence ID" value="NZ_BMWP01000022.1"/>
</dbReference>
<evidence type="ECO:0000256" key="8">
    <source>
        <dbReference type="ARBA" id="ARBA00022741"/>
    </source>
</evidence>
<keyword evidence="11" id="KW-0269">Exonuclease</keyword>
<evidence type="ECO:0000256" key="9">
    <source>
        <dbReference type="ARBA" id="ARBA00022763"/>
    </source>
</evidence>
<keyword evidence="15" id="KW-0233">DNA recombination</keyword>
<sequence>MDLSEYNNKRNFSKTPEPKGNEGVKSNDHQYVIQRHQARKLHYDLRLEMNGVLKSWAVPKGPSMNPSDKRLAIRTEDHPLEYLDFTGTIPKGNYGAGEMMIWDSGTYEMDSNESDLSVHAQLKEGNLKIILFGKKLKGRFALVRTAGRNDKESWLLIKKKDSFSVNIPYDAEALVPLDYQANQKLNKEILPGEIIQPMLANSIKEVFNDPNWIYELKWDGYRVLAHISNKGVLLQSRNGLSLNLKFMELVKELQQVENEVILDGEVVVLNKEGISNFGELQNYPDSKGELRFYVFDMLYLNGHSMTSLSLMDRKSLIPEVVESLRLTKYCDHIEGMGAALYNKAVQLGMEGVMAKHKNSYYSPGVRTEKWLKIKAIDDMEALICGYTDSEGATFGSLILGEEKNGILIYIGNCGSGFTETLRKDLLAKFSAYKTDQSPFKTKPTLTGRTPNWLVPTLSCEVTYTEKTKNGLLRHPIFKSLKPELKPANAPINESIEKQKVSSSQYSGEDLHIDGHSVSITNLDKIYWPESGITKYDLIDYYLSVSDIIIPHLKDRPQSLHRHPNGIDGDDFYQKDNEYAPEWVETIRLFSKSSKRDIDYLLCQNTASLIYMANLGCIEINPWNSKVGKLDYPDYGVIDLDPPEGIPFSLVIKVALEFKKILDAADITGYCKTSGSKGLHIFLPMGAKYLYEEVRNFIKLLCYLVQMNIPEIATMERLIKNRDGKIYLDYLQNRRGQTIASVYSVRPVKSAQVSAPLDWEELSDNINPANFTLKNIPARIQKVGDFFEPLLSTSINMEHAILKLESI</sequence>
<keyword evidence="14" id="KW-0238">DNA-binding</keyword>
<comment type="catalytic activity">
    <reaction evidence="20">
        <text>ATP + (deoxyribonucleotide)n-3'-hydroxyl + 5'-phospho-(deoxyribonucleotide)m = (deoxyribonucleotide)n+m + AMP + diphosphate.</text>
        <dbReference type="EC" id="6.5.1.1"/>
    </reaction>
</comment>
<dbReference type="PROSITE" id="PS50160">
    <property type="entry name" value="DNA_LIGASE_A3"/>
    <property type="match status" value="1"/>
</dbReference>
<dbReference type="GO" id="GO:0003677">
    <property type="term" value="F:DNA binding"/>
    <property type="evidence" value="ECO:0007669"/>
    <property type="project" value="UniProtKB-KW"/>
</dbReference>
<proteinExistence type="predicted"/>
<evidence type="ECO:0000259" key="22">
    <source>
        <dbReference type="PROSITE" id="PS50160"/>
    </source>
</evidence>
<dbReference type="InterPro" id="IPR012310">
    <property type="entry name" value="DNA_ligase_ATP-dep_cent"/>
</dbReference>
<keyword evidence="9" id="KW-0227">DNA damage</keyword>
<evidence type="ECO:0000256" key="12">
    <source>
        <dbReference type="ARBA" id="ARBA00022840"/>
    </source>
</evidence>
<accession>A0A918J3B6</accession>
<dbReference type="NCBIfam" id="TIGR02776">
    <property type="entry name" value="NHEJ_ligase_prk"/>
    <property type="match status" value="1"/>
</dbReference>
<keyword evidence="13" id="KW-0239">DNA-directed DNA polymerase</keyword>
<dbReference type="NCBIfam" id="TIGR02777">
    <property type="entry name" value="LigD_PE_dom"/>
    <property type="match status" value="1"/>
</dbReference>
<keyword evidence="3 23" id="KW-0436">Ligase</keyword>
<keyword evidence="16" id="KW-0234">DNA repair</keyword>
<dbReference type="Pfam" id="PF01068">
    <property type="entry name" value="DNA_ligase_A_M"/>
    <property type="match status" value="1"/>
</dbReference>
<dbReference type="CDD" id="cd07906">
    <property type="entry name" value="Adenylation_DNA_ligase_LigD_LigC"/>
    <property type="match status" value="1"/>
</dbReference>
<keyword evidence="5" id="KW-0548">Nucleotidyltransferase</keyword>
<dbReference type="AlphaFoldDB" id="A0A918J3B6"/>
<evidence type="ECO:0000256" key="13">
    <source>
        <dbReference type="ARBA" id="ARBA00022932"/>
    </source>
</evidence>
<name>A0A918J3B6_9FLAO</name>
<evidence type="ECO:0000256" key="21">
    <source>
        <dbReference type="SAM" id="MobiDB-lite"/>
    </source>
</evidence>
<feature type="compositionally biased region" description="Polar residues" evidence="21">
    <location>
        <begin position="1"/>
        <end position="14"/>
    </location>
</feature>
<keyword evidence="6" id="KW-0540">Nuclease</keyword>
<dbReference type="Gene3D" id="3.30.470.30">
    <property type="entry name" value="DNA ligase/mRNA capping enzyme"/>
    <property type="match status" value="1"/>
</dbReference>
<dbReference type="NCBIfam" id="TIGR02778">
    <property type="entry name" value="ligD_pol"/>
    <property type="match status" value="1"/>
</dbReference>
<dbReference type="EC" id="6.5.1.1" evidence="2"/>
<dbReference type="GO" id="GO:0006281">
    <property type="term" value="P:DNA repair"/>
    <property type="evidence" value="ECO:0007669"/>
    <property type="project" value="UniProtKB-KW"/>
</dbReference>
<keyword evidence="8" id="KW-0547">Nucleotide-binding</keyword>
<dbReference type="GO" id="GO:0003887">
    <property type="term" value="F:DNA-directed DNA polymerase activity"/>
    <property type="evidence" value="ECO:0007669"/>
    <property type="project" value="UniProtKB-KW"/>
</dbReference>
<feature type="domain" description="ATP-dependent DNA ligase family profile" evidence="22">
    <location>
        <begin position="283"/>
        <end position="374"/>
    </location>
</feature>
<evidence type="ECO:0000256" key="4">
    <source>
        <dbReference type="ARBA" id="ARBA00022679"/>
    </source>
</evidence>
<evidence type="ECO:0000256" key="18">
    <source>
        <dbReference type="ARBA" id="ARBA00023268"/>
    </source>
</evidence>
<dbReference type="PANTHER" id="PTHR42705:SF3">
    <property type="entry name" value="ATP-DEPENDENT DNA LIGASE"/>
    <property type="match status" value="1"/>
</dbReference>
<dbReference type="InterPro" id="IPR014144">
    <property type="entry name" value="LigD_PE_domain"/>
</dbReference>
<dbReference type="InterPro" id="IPR052171">
    <property type="entry name" value="NHEJ_LigD"/>
</dbReference>
<dbReference type="GO" id="GO:0006310">
    <property type="term" value="P:DNA recombination"/>
    <property type="evidence" value="ECO:0007669"/>
    <property type="project" value="UniProtKB-KW"/>
</dbReference>
<evidence type="ECO:0000256" key="6">
    <source>
        <dbReference type="ARBA" id="ARBA00022722"/>
    </source>
</evidence>
<feature type="compositionally biased region" description="Basic and acidic residues" evidence="21">
    <location>
        <begin position="16"/>
        <end position="28"/>
    </location>
</feature>
<dbReference type="InterPro" id="IPR014146">
    <property type="entry name" value="LigD_ligase_dom"/>
</dbReference>
<dbReference type="InterPro" id="IPR014145">
    <property type="entry name" value="LigD_pol_dom"/>
</dbReference>
<dbReference type="InterPro" id="IPR014143">
    <property type="entry name" value="NHEJ_ligase_prk"/>
</dbReference>
<evidence type="ECO:0000256" key="14">
    <source>
        <dbReference type="ARBA" id="ARBA00023125"/>
    </source>
</evidence>
<evidence type="ECO:0000256" key="17">
    <source>
        <dbReference type="ARBA" id="ARBA00023211"/>
    </source>
</evidence>
<evidence type="ECO:0000256" key="19">
    <source>
        <dbReference type="ARBA" id="ARBA00029943"/>
    </source>
</evidence>
<evidence type="ECO:0000256" key="2">
    <source>
        <dbReference type="ARBA" id="ARBA00012727"/>
    </source>
</evidence>
<evidence type="ECO:0000256" key="15">
    <source>
        <dbReference type="ARBA" id="ARBA00023172"/>
    </source>
</evidence>
<evidence type="ECO:0000256" key="20">
    <source>
        <dbReference type="ARBA" id="ARBA00034003"/>
    </source>
</evidence>
<evidence type="ECO:0000256" key="7">
    <source>
        <dbReference type="ARBA" id="ARBA00022723"/>
    </source>
</evidence>
<keyword evidence="4" id="KW-0808">Transferase</keyword>
<feature type="region of interest" description="Disordered" evidence="21">
    <location>
        <begin position="1"/>
        <end position="28"/>
    </location>
</feature>
<keyword evidence="10" id="KW-0378">Hydrolase</keyword>
<comment type="cofactor">
    <cofactor evidence="1">
        <name>Mn(2+)</name>
        <dbReference type="ChEBI" id="CHEBI:29035"/>
    </cofactor>
</comment>
<dbReference type="InterPro" id="IPR012340">
    <property type="entry name" value="NA-bd_OB-fold"/>
</dbReference>
<dbReference type="Proteomes" id="UP000634668">
    <property type="component" value="Unassembled WGS sequence"/>
</dbReference>
<evidence type="ECO:0000313" key="23">
    <source>
        <dbReference type="EMBL" id="GGW42376.1"/>
    </source>
</evidence>
<dbReference type="Pfam" id="PF21686">
    <property type="entry name" value="LigD_Prim-Pol"/>
    <property type="match status" value="1"/>
</dbReference>
<dbReference type="GO" id="GO:0005524">
    <property type="term" value="F:ATP binding"/>
    <property type="evidence" value="ECO:0007669"/>
    <property type="project" value="UniProtKB-KW"/>
</dbReference>
<evidence type="ECO:0000256" key="16">
    <source>
        <dbReference type="ARBA" id="ARBA00023204"/>
    </source>
</evidence>
<dbReference type="CDD" id="cd04865">
    <property type="entry name" value="LigD_Pol_like_2"/>
    <property type="match status" value="1"/>
</dbReference>
<gene>
    <name evidence="23" type="ORF">GCM10007383_28660</name>
</gene>
<dbReference type="Pfam" id="PF04679">
    <property type="entry name" value="DNA_ligase_A_C"/>
    <property type="match status" value="1"/>
</dbReference>
<dbReference type="Gene3D" id="2.40.50.140">
    <property type="entry name" value="Nucleic acid-binding proteins"/>
    <property type="match status" value="1"/>
</dbReference>
<dbReference type="Pfam" id="PF13298">
    <property type="entry name" value="LigD_N"/>
    <property type="match status" value="1"/>
</dbReference>
<evidence type="ECO:0000313" key="24">
    <source>
        <dbReference type="Proteomes" id="UP000634668"/>
    </source>
</evidence>
<dbReference type="InterPro" id="IPR012309">
    <property type="entry name" value="DNA_ligase_ATP-dep_C"/>
</dbReference>
<dbReference type="Gene3D" id="3.90.920.10">
    <property type="entry name" value="DNA primase, PRIM domain"/>
    <property type="match status" value="1"/>
</dbReference>